<evidence type="ECO:0000313" key="7">
    <source>
        <dbReference type="Proteomes" id="UP000277212"/>
    </source>
</evidence>
<feature type="repeat" description="ANK" evidence="3">
    <location>
        <begin position="799"/>
        <end position="831"/>
    </location>
</feature>
<keyword evidence="2 3" id="KW-0040">ANK repeat</keyword>
<dbReference type="Gene3D" id="1.25.40.20">
    <property type="entry name" value="Ankyrin repeat-containing domain"/>
    <property type="match status" value="3"/>
</dbReference>
<reference evidence="6 7" key="1">
    <citation type="submission" date="2017-06" db="EMBL/GenBank/DDBJ databases">
        <title>Comparative genomic analysis of Ambrosia Fusariam Clade fungi.</title>
        <authorList>
            <person name="Stajich J.E."/>
            <person name="Carrillo J."/>
            <person name="Kijimoto T."/>
            <person name="Eskalen A."/>
            <person name="O'Donnell K."/>
            <person name="Kasson M."/>
        </authorList>
    </citation>
    <scope>NUCLEOTIDE SEQUENCE [LARGE SCALE GENOMIC DNA]</scope>
    <source>
        <strain evidence="6">UCR3666</strain>
    </source>
</reference>
<dbReference type="Proteomes" id="UP000277212">
    <property type="component" value="Unassembled WGS sequence"/>
</dbReference>
<comment type="caution">
    <text evidence="6">The sequence shown here is derived from an EMBL/GenBank/DDBJ whole genome shotgun (WGS) entry which is preliminary data.</text>
</comment>
<feature type="repeat" description="ANK" evidence="3">
    <location>
        <begin position="931"/>
        <end position="963"/>
    </location>
</feature>
<evidence type="ECO:0000256" key="2">
    <source>
        <dbReference type="ARBA" id="ARBA00023043"/>
    </source>
</evidence>
<gene>
    <name evidence="6" type="ORF">CDV36_003009</name>
</gene>
<feature type="repeat" description="ANK" evidence="3">
    <location>
        <begin position="596"/>
        <end position="628"/>
    </location>
</feature>
<dbReference type="OrthoDB" id="195446at2759"/>
<evidence type="ECO:0000259" key="5">
    <source>
        <dbReference type="Pfam" id="PF24883"/>
    </source>
</evidence>
<feature type="repeat" description="ANK" evidence="3">
    <location>
        <begin position="898"/>
        <end position="930"/>
    </location>
</feature>
<evidence type="ECO:0000256" key="4">
    <source>
        <dbReference type="SAM" id="MobiDB-lite"/>
    </source>
</evidence>
<sequence length="1168" mass="128899">MELPNSGDSRPDISAENSGSGCQYLGPGDGNLNVVSGNGGQYNDHSDRRQFTTTFAFNMPTDVPGIPSVWNLAEGLEGSGKEPTEPTRSILVDWLMRQPEHSPLDSSRHHLEIINQITPKTGTWILSTKEIQKWRDASNSSHRCLGIHGILGSGKTVLASLIIDTLRNEIKQDKDAACIYFYFHEGDDRSPPVARIWSTLLGQLLQHEGPKGVAEALKSKFNNSFRGSAPIHPLEYLKLFKAQASTFKTVYLVIDALDICTNGDDERTRHSIHQALKKLPHNIRVLFTSRSDSLTRDLGVSQKLQVTPNQSDIETYVKDRIDGDSVLHRVLEDTKHREDVVSRVSELTKTGGMFLLARLHMDNLSKQGTLADIKDALRRLPATSSLAFEASIRRILRTDNAFESDLAKHVLTWVVHAKVGLTMNQVGDSFAIYKSKGYRYHPESRPPKDSLMASCAGLVVEDHETNTLRLVHESVQTHLRKHQVIPGYADLEMAKTCLISLLMDETWHFHSPLLTYSVAHWFSHLGQSTDAQVQKLVKVFLGDSNSLTRAFRVMPEMSGSTCGGITGLHAAVYFNRLTWIKHLLKTGIDINSQCSNGQTALHWAAIHGRYYLLGYLIRKSADTNIRDRTGDTALHKILMGPTPEALPAVQALIHGGARIDIKGGKGLTPLSSAIRYGPTSIALFLIKSQANVDVEVTKGWTSLREVFYHGHEMIQGLGKGTGVNSNSSPDGWTPLRDAVKDHARCLIRLLLERGVDLNRRTTDGWLPLVHAVKAGSLVALQYLLEREPNPVDANQRDPDGKSALYWAFCYERYPAVKLLIEHGADVNEKNVDGWTPLIEAVRNRNEDIVWLLIKMGAQVDQTDSKGWSPLLYAIENQSKNMVWLLIANKANVKPRSINAPSAIHLALKKAQYSVAWLLCEHGADINGLDDKGMTLLHRACHGGRLKEVAFLLENGAETRSKDTAGFTALHYAVLRGWDEIVGLLASWGSVRGIIDEPDAKGNRAVMLATLRKSEAMVQALIDNGASCEDRDLTGLTPLHHAARLGFNKGLELLINEVGDVDLTDRKGFTAVHHAINSGMANADTIKLLKAGGADLEVQEHDGLTPLMLAVHLGRPSLTRQLLIQGANVHAKNGKGWTAMRLANASTSDHSTAKRILERALQGRLLGEY</sequence>
<dbReference type="PANTHER" id="PTHR24171">
    <property type="entry name" value="ANKYRIN REPEAT DOMAIN-CONTAINING PROTEIN 39-RELATED"/>
    <property type="match status" value="1"/>
</dbReference>
<evidence type="ECO:0000256" key="3">
    <source>
        <dbReference type="PROSITE-ProRule" id="PRU00023"/>
    </source>
</evidence>
<feature type="repeat" description="ANK" evidence="3">
    <location>
        <begin position="964"/>
        <end position="996"/>
    </location>
</feature>
<dbReference type="Pfam" id="PF24883">
    <property type="entry name" value="NPHP3_N"/>
    <property type="match status" value="1"/>
</dbReference>
<dbReference type="InterPro" id="IPR002110">
    <property type="entry name" value="Ankyrin_rpt"/>
</dbReference>
<dbReference type="EMBL" id="NKUJ01000034">
    <property type="protein sequence ID" value="RMJ17311.1"/>
    <property type="molecule type" value="Genomic_DNA"/>
</dbReference>
<dbReference type="SUPFAM" id="SSF52540">
    <property type="entry name" value="P-loop containing nucleoside triphosphate hydrolases"/>
    <property type="match status" value="1"/>
</dbReference>
<keyword evidence="7" id="KW-1185">Reference proteome</keyword>
<dbReference type="Gene3D" id="3.40.50.300">
    <property type="entry name" value="P-loop containing nucleotide triphosphate hydrolases"/>
    <property type="match status" value="1"/>
</dbReference>
<dbReference type="PROSITE" id="PS50297">
    <property type="entry name" value="ANK_REP_REGION"/>
    <property type="match status" value="9"/>
</dbReference>
<dbReference type="InterPro" id="IPR056884">
    <property type="entry name" value="NPHP3-like_N"/>
</dbReference>
<dbReference type="PROSITE" id="PS50088">
    <property type="entry name" value="ANK_REPEAT"/>
    <property type="match status" value="12"/>
</dbReference>
<organism evidence="6 7">
    <name type="scientific">Fusarium kuroshium</name>
    <dbReference type="NCBI Taxonomy" id="2010991"/>
    <lineage>
        <taxon>Eukaryota</taxon>
        <taxon>Fungi</taxon>
        <taxon>Dikarya</taxon>
        <taxon>Ascomycota</taxon>
        <taxon>Pezizomycotina</taxon>
        <taxon>Sordariomycetes</taxon>
        <taxon>Hypocreomycetidae</taxon>
        <taxon>Hypocreales</taxon>
        <taxon>Nectriaceae</taxon>
        <taxon>Fusarium</taxon>
        <taxon>Fusarium solani species complex</taxon>
    </lineage>
</organism>
<dbReference type="SMART" id="SM00248">
    <property type="entry name" value="ANK"/>
    <property type="match status" value="16"/>
</dbReference>
<feature type="repeat" description="ANK" evidence="3">
    <location>
        <begin position="1066"/>
        <end position="1100"/>
    </location>
</feature>
<dbReference type="STRING" id="2010991.A0A3M2SIE0"/>
<proteinExistence type="predicted"/>
<feature type="region of interest" description="Disordered" evidence="4">
    <location>
        <begin position="1"/>
        <end position="26"/>
    </location>
</feature>
<evidence type="ECO:0000313" key="6">
    <source>
        <dbReference type="EMBL" id="RMJ17311.1"/>
    </source>
</evidence>
<name>A0A3M2SIE0_9HYPO</name>
<feature type="repeat" description="ANK" evidence="3">
    <location>
        <begin position="1101"/>
        <end position="1133"/>
    </location>
</feature>
<feature type="repeat" description="ANK" evidence="3">
    <location>
        <begin position="832"/>
        <end position="864"/>
    </location>
</feature>
<accession>A0A3M2SIE0</accession>
<dbReference type="AlphaFoldDB" id="A0A3M2SIE0"/>
<dbReference type="PANTHER" id="PTHR24171:SF9">
    <property type="entry name" value="ANKYRIN REPEAT DOMAIN-CONTAINING PROTEIN 39"/>
    <property type="match status" value="1"/>
</dbReference>
<feature type="domain" description="Nephrocystin 3-like N-terminal" evidence="5">
    <location>
        <begin position="121"/>
        <end position="290"/>
    </location>
</feature>
<dbReference type="PRINTS" id="PR01415">
    <property type="entry name" value="ANKYRIN"/>
</dbReference>
<feature type="repeat" description="ANK" evidence="3">
    <location>
        <begin position="1033"/>
        <end position="1065"/>
    </location>
</feature>
<dbReference type="InterPro" id="IPR027417">
    <property type="entry name" value="P-loop_NTPase"/>
</dbReference>
<feature type="repeat" description="ANK" evidence="3">
    <location>
        <begin position="730"/>
        <end position="762"/>
    </location>
</feature>
<evidence type="ECO:0000256" key="1">
    <source>
        <dbReference type="ARBA" id="ARBA00022737"/>
    </source>
</evidence>
<keyword evidence="1" id="KW-0677">Repeat</keyword>
<dbReference type="Pfam" id="PF12796">
    <property type="entry name" value="Ank_2"/>
    <property type="match status" value="5"/>
</dbReference>
<dbReference type="Pfam" id="PF00023">
    <property type="entry name" value="Ank"/>
    <property type="match status" value="1"/>
</dbReference>
<dbReference type="InterPro" id="IPR036770">
    <property type="entry name" value="Ankyrin_rpt-contain_sf"/>
</dbReference>
<feature type="repeat" description="ANK" evidence="3">
    <location>
        <begin position="563"/>
        <end position="595"/>
    </location>
</feature>
<dbReference type="SUPFAM" id="SSF48403">
    <property type="entry name" value="Ankyrin repeat"/>
    <property type="match status" value="3"/>
</dbReference>
<feature type="repeat" description="ANK" evidence="3">
    <location>
        <begin position="665"/>
        <end position="697"/>
    </location>
</feature>
<protein>
    <recommendedName>
        <fullName evidence="5">Nephrocystin 3-like N-terminal domain-containing protein</fullName>
    </recommendedName>
</protein>